<organism evidence="1 2">
    <name type="scientific">Pedobacter westerhofensis</name>
    <dbReference type="NCBI Taxonomy" id="425512"/>
    <lineage>
        <taxon>Bacteria</taxon>
        <taxon>Pseudomonadati</taxon>
        <taxon>Bacteroidota</taxon>
        <taxon>Sphingobacteriia</taxon>
        <taxon>Sphingobacteriales</taxon>
        <taxon>Sphingobacteriaceae</taxon>
        <taxon>Pedobacter</taxon>
    </lineage>
</organism>
<protein>
    <submittedName>
        <fullName evidence="1">Uncharacterized protein</fullName>
    </submittedName>
</protein>
<keyword evidence="2" id="KW-1185">Reference proteome</keyword>
<dbReference type="Proteomes" id="UP000320300">
    <property type="component" value="Unassembled WGS sequence"/>
</dbReference>
<dbReference type="EMBL" id="FXTN01000009">
    <property type="protein sequence ID" value="SMO88833.1"/>
    <property type="molecule type" value="Genomic_DNA"/>
</dbReference>
<reference evidence="1 2" key="1">
    <citation type="submission" date="2017-05" db="EMBL/GenBank/DDBJ databases">
        <authorList>
            <person name="Varghese N."/>
            <person name="Submissions S."/>
        </authorList>
    </citation>
    <scope>NUCLEOTIDE SEQUENCE [LARGE SCALE GENOMIC DNA]</scope>
    <source>
        <strain evidence="1 2">DSM 19036</strain>
    </source>
</reference>
<evidence type="ECO:0000313" key="2">
    <source>
        <dbReference type="Proteomes" id="UP000320300"/>
    </source>
</evidence>
<evidence type="ECO:0000313" key="1">
    <source>
        <dbReference type="EMBL" id="SMO88833.1"/>
    </source>
</evidence>
<accession>A0A521EY96</accession>
<gene>
    <name evidence="1" type="ORF">SAMN06265348_109299</name>
</gene>
<name>A0A521EY96_9SPHI</name>
<dbReference type="AlphaFoldDB" id="A0A521EY96"/>
<proteinExistence type="predicted"/>
<sequence>MLISDNNSYYNDASPMLPDKEIAVLFNYLKCG</sequence>